<keyword evidence="5" id="KW-1133">Transmembrane helix</keyword>
<evidence type="ECO:0000256" key="5">
    <source>
        <dbReference type="SAM" id="Phobius"/>
    </source>
</evidence>
<dbReference type="GO" id="GO:0000290">
    <property type="term" value="P:deadenylation-dependent decapping of nuclear-transcribed mRNA"/>
    <property type="evidence" value="ECO:0007669"/>
    <property type="project" value="InterPro"/>
</dbReference>
<keyword evidence="4" id="KW-0507">mRNA processing</keyword>
<protein>
    <submittedName>
        <fullName evidence="6">EOG090X07B6</fullName>
    </submittedName>
</protein>
<dbReference type="GO" id="GO:0008047">
    <property type="term" value="F:enzyme activator activity"/>
    <property type="evidence" value="ECO:0007669"/>
    <property type="project" value="InterPro"/>
</dbReference>
<keyword evidence="5" id="KW-0812">Transmembrane</keyword>
<accession>A0A4Y7MIH4</accession>
<reference evidence="6" key="1">
    <citation type="submission" date="2018-08" db="EMBL/GenBank/DDBJ databases">
        <authorList>
            <person name="Cornetti L."/>
        </authorList>
    </citation>
    <scope>NUCLEOTIDE SEQUENCE</scope>
    <source>
        <strain evidence="6">CH-H-1</strain>
    </source>
</reference>
<evidence type="ECO:0000256" key="1">
    <source>
        <dbReference type="ARBA" id="ARBA00004496"/>
    </source>
</evidence>
<comment type="subcellular location">
    <subcellularLocation>
        <location evidence="1">Cytoplasm</location>
    </subcellularLocation>
</comment>
<dbReference type="EMBL" id="LR010537">
    <property type="protein sequence ID" value="SVE80156.1"/>
    <property type="molecule type" value="mRNA"/>
</dbReference>
<dbReference type="CDD" id="cd09804">
    <property type="entry name" value="Dcp1"/>
    <property type="match status" value="1"/>
</dbReference>
<dbReference type="Pfam" id="PF06058">
    <property type="entry name" value="DCP1"/>
    <property type="match status" value="1"/>
</dbReference>
<dbReference type="InterPro" id="IPR010334">
    <property type="entry name" value="Dcp1"/>
</dbReference>
<dbReference type="AlphaFoldDB" id="A0A4Y7MIH4"/>
<feature type="transmembrane region" description="Helical" evidence="5">
    <location>
        <begin position="280"/>
        <end position="298"/>
    </location>
</feature>
<evidence type="ECO:0000313" key="6">
    <source>
        <dbReference type="EMBL" id="SVE80156.1"/>
    </source>
</evidence>
<dbReference type="GO" id="GO:0031087">
    <property type="term" value="P:deadenylation-independent decapping of nuclear-transcribed mRNA"/>
    <property type="evidence" value="ECO:0007669"/>
    <property type="project" value="TreeGrafter"/>
</dbReference>
<dbReference type="Gene3D" id="2.30.29.30">
    <property type="entry name" value="Pleckstrin-homology domain (PH domain)/Phosphotyrosine-binding domain (PTB)"/>
    <property type="match status" value="1"/>
</dbReference>
<keyword evidence="3" id="KW-0963">Cytoplasm</keyword>
<dbReference type="InterPro" id="IPR011993">
    <property type="entry name" value="PH-like_dom_sf"/>
</dbReference>
<evidence type="ECO:0000256" key="2">
    <source>
        <dbReference type="ARBA" id="ARBA00008778"/>
    </source>
</evidence>
<keyword evidence="5" id="KW-0472">Membrane</keyword>
<sequence>MADGADTRVNLAALKRVDPYAVEIVETGTQVAIYKFNSQSNEWEKTDVEGTLFLYARSGDPRHGFVVMNRLSTENLVEPITRDLEIQLQAPFLLYKNAKLSITGVWFYEESECTRIAQKLEALVKEETERRRPNLVQEKSNVDIMSLLTKAGQEYEQVVKHFIFMKGKPMSASNSVDVVRPTALRPTSNGGNSQSTPLSVADLKRKGKQKINLNNCTSSQKNTSGTPPRHTGLHFQLPPQGLSERPDSLPWTFRFPFSLLFTFSLFFLLVSFLFLLFTIFLVFVPTLVLAIIFCLLQYRERERLRRRRSRLRDRFFSRLRDLFRRSFDFDRERVRLRERERDLFLRSRDLERERRRREREDDRTSYLLLQQLLYDVTTSSKFVTVSHDYYLRFCMPRVRKIIHMLLRRSKTTALGKRQTNAGKSMEIQHAASGRERLRCCRRENSTSPLTQIISNYFLETSSTLKPSTELFISPVELLDVSNV</sequence>
<evidence type="ECO:0000256" key="3">
    <source>
        <dbReference type="ARBA" id="ARBA00022490"/>
    </source>
</evidence>
<dbReference type="FunFam" id="2.30.29.30:FF:000425">
    <property type="entry name" value="mRNA-decapping enzyme 1B"/>
    <property type="match status" value="1"/>
</dbReference>
<evidence type="ECO:0000256" key="4">
    <source>
        <dbReference type="ARBA" id="ARBA00022664"/>
    </source>
</evidence>
<dbReference type="OrthoDB" id="440673at2759"/>
<gene>
    <name evidence="6" type="primary">EOG090X07B6</name>
</gene>
<dbReference type="PANTHER" id="PTHR16290">
    <property type="entry name" value="TRANSCRIPTION FACTOR SMIF DECAPPING ENZYME DCP1"/>
    <property type="match status" value="1"/>
</dbReference>
<dbReference type="GO" id="GO:0000932">
    <property type="term" value="C:P-body"/>
    <property type="evidence" value="ECO:0007669"/>
    <property type="project" value="TreeGrafter"/>
</dbReference>
<comment type="similarity">
    <text evidence="2">Belongs to the DCP1 family.</text>
</comment>
<dbReference type="GO" id="GO:0006397">
    <property type="term" value="P:mRNA processing"/>
    <property type="evidence" value="ECO:0007669"/>
    <property type="project" value="UniProtKB-KW"/>
</dbReference>
<name>A0A4Y7MIH4_9CRUS</name>
<dbReference type="PANTHER" id="PTHR16290:SF0">
    <property type="entry name" value="DECAPPING PROTEIN 1, ISOFORM A"/>
    <property type="match status" value="1"/>
</dbReference>
<dbReference type="GO" id="GO:0003729">
    <property type="term" value="F:mRNA binding"/>
    <property type="evidence" value="ECO:0007669"/>
    <property type="project" value="TreeGrafter"/>
</dbReference>
<dbReference type="SUPFAM" id="SSF50729">
    <property type="entry name" value="PH domain-like"/>
    <property type="match status" value="1"/>
</dbReference>
<organism evidence="6">
    <name type="scientific">Daphnia magna</name>
    <dbReference type="NCBI Taxonomy" id="35525"/>
    <lineage>
        <taxon>Eukaryota</taxon>
        <taxon>Metazoa</taxon>
        <taxon>Ecdysozoa</taxon>
        <taxon>Arthropoda</taxon>
        <taxon>Crustacea</taxon>
        <taxon>Branchiopoda</taxon>
        <taxon>Diplostraca</taxon>
        <taxon>Cladocera</taxon>
        <taxon>Anomopoda</taxon>
        <taxon>Daphniidae</taxon>
        <taxon>Daphnia</taxon>
    </lineage>
</organism>
<proteinExistence type="evidence at transcript level"/>